<proteinExistence type="predicted"/>
<keyword evidence="9" id="KW-0395">Inflammatory response</keyword>
<keyword evidence="7" id="KW-0832">Ubl conjugation</keyword>
<evidence type="ECO:0000313" key="17">
    <source>
        <dbReference type="Proteomes" id="UP000694620"/>
    </source>
</evidence>
<keyword evidence="10" id="KW-1271">Inflammasome</keyword>
<reference evidence="16" key="2">
    <citation type="submission" date="2025-09" db="UniProtKB">
        <authorList>
            <consortium name="Ensembl"/>
        </authorList>
    </citation>
    <scope>IDENTIFICATION</scope>
</reference>
<keyword evidence="17" id="KW-1185">Reference proteome</keyword>
<dbReference type="SUPFAM" id="SSF52540">
    <property type="entry name" value="P-loop containing nucleoside triphosphate hydrolases"/>
    <property type="match status" value="1"/>
</dbReference>
<evidence type="ECO:0000256" key="8">
    <source>
        <dbReference type="ARBA" id="ARBA00023136"/>
    </source>
</evidence>
<dbReference type="Ensembl" id="ENSECRT00000024476.1">
    <property type="protein sequence ID" value="ENSECRP00000023951.1"/>
    <property type="gene ID" value="ENSECRG00000016220.1"/>
</dbReference>
<dbReference type="GO" id="GO:0016020">
    <property type="term" value="C:membrane"/>
    <property type="evidence" value="ECO:0007669"/>
    <property type="project" value="UniProtKB-SubCell"/>
</dbReference>
<evidence type="ECO:0000313" key="16">
    <source>
        <dbReference type="Ensembl" id="ENSECRP00000023951.1"/>
    </source>
</evidence>
<evidence type="ECO:0000256" key="1">
    <source>
        <dbReference type="ARBA" id="ARBA00004110"/>
    </source>
</evidence>
<feature type="domain" description="Ig-like" evidence="14">
    <location>
        <begin position="40"/>
        <end position="135"/>
    </location>
</feature>
<keyword evidence="12" id="KW-0812">Transmembrane</keyword>
<dbReference type="InterPro" id="IPR027417">
    <property type="entry name" value="P-loop_NTPase"/>
</dbReference>
<dbReference type="GO" id="GO:0005829">
    <property type="term" value="C:cytosol"/>
    <property type="evidence" value="ECO:0007669"/>
    <property type="project" value="UniProtKB-SubCell"/>
</dbReference>
<keyword evidence="4" id="KW-0677">Repeat</keyword>
<evidence type="ECO:0000256" key="7">
    <source>
        <dbReference type="ARBA" id="ARBA00022843"/>
    </source>
</evidence>
<dbReference type="Gene3D" id="3.80.10.10">
    <property type="entry name" value="Ribonuclease Inhibitor"/>
    <property type="match status" value="1"/>
</dbReference>
<evidence type="ECO:0000256" key="3">
    <source>
        <dbReference type="ARBA" id="ARBA00022490"/>
    </source>
</evidence>
<reference evidence="16" key="1">
    <citation type="submission" date="2025-08" db="UniProtKB">
        <authorList>
            <consortium name="Ensembl"/>
        </authorList>
    </citation>
    <scope>IDENTIFICATION</scope>
</reference>
<keyword evidence="12" id="KW-1133">Transmembrane helix</keyword>
<evidence type="ECO:0000256" key="12">
    <source>
        <dbReference type="SAM" id="Phobius"/>
    </source>
</evidence>
<dbReference type="SUPFAM" id="SSF52047">
    <property type="entry name" value="RNI-like"/>
    <property type="match status" value="1"/>
</dbReference>
<evidence type="ECO:0000256" key="11">
    <source>
        <dbReference type="ARBA" id="ARBA00023319"/>
    </source>
</evidence>
<dbReference type="PANTHER" id="PTHR45690:SF19">
    <property type="entry name" value="NACHT, LRR AND PYD DOMAINS-CONTAINING PROTEIN 3"/>
    <property type="match status" value="1"/>
</dbReference>
<dbReference type="AlphaFoldDB" id="A0A8C4T099"/>
<evidence type="ECO:0000256" key="2">
    <source>
        <dbReference type="ARBA" id="ARBA00004370"/>
    </source>
</evidence>
<dbReference type="InterPro" id="IPR003599">
    <property type="entry name" value="Ig_sub"/>
</dbReference>
<dbReference type="PROSITE" id="PS50837">
    <property type="entry name" value="NACHT"/>
    <property type="match status" value="1"/>
</dbReference>
<dbReference type="InterPro" id="IPR032675">
    <property type="entry name" value="LRR_dom_sf"/>
</dbReference>
<dbReference type="Pfam" id="PF05729">
    <property type="entry name" value="NACHT"/>
    <property type="match status" value="1"/>
</dbReference>
<dbReference type="GO" id="GO:0005524">
    <property type="term" value="F:ATP binding"/>
    <property type="evidence" value="ECO:0007669"/>
    <property type="project" value="UniProtKB-KW"/>
</dbReference>
<sequence>MKVQKSWSCFVFILLHMTHVAWTQTFQVVGPSSAVLAFVGEDVVLPVSLSPVIDAQRFEVRWFKNDFDSPVLLYQNFRNRPEHQMQAYKGRTALFREELLHGNVSLRLQDVRISDRGLYRCFVDSGPWSDEVHITLNVEALGDQPSISISSTKDQQTRLGCMSDKWSTTPDVTWRDMNGVDVTSESSVTDDRDNEGFLRVRSYIPIKQEFNVFSCLMRSKVPKPDWHAGLSVYVFSPGVSGWLVVFWLSLLLYVAVAAWLIFQWRRMTGHKARYEPKVYFFRVWNLLKETEMTQHPGLTLKFSKVIKEFPPEDLINITEHYKPQLAYVMNLDISSILQSLVTKQIITNEEAQRVKAKEEHEGTAAVESFIEDVMKKDRAVLVSLWEALAEEFVRCPSPNLKGILDKVTEQGPDLLMEIQASAQLPSLEPHIKGLSETHRAAVSEFLRPLDDQLVSEDPFTSAVGLETRYMELIVIKQDINDKLAKAGKTQERLEEEGAAKNCERIWTEHLFKRRPQSKTPPKIIVVSGVAGIGKTTMVQKIMSEWTRGTQYQKFAFVFLFKLCELNLLDNDNETQVSLTTLIVRHYKHLTNDRVIEILKKPENLLFIFDGLEEYKHKLDFTNVQLCTNPDDDVPVHILVTSLVSQTLLKGCSVLITSRPTALEGLDIKRADQFAEIAGFFADQRLNYFKMFFGDADVGTRAFQYVKENIILYSMCISPSYCWIICSALKSHFMTPEEERGTPPKTVTEIFVMFLHNILTNHKQETSKQRGILISLGKMAYYGVDNRVHMFNEKKKMSNFSLQPVLSSSFLLGLLRRQSTLGHTTYTFYHLTLQEFMAACSFYLDPSGGVEELLKKRDSSKDGEFEIVSRFMAGLAWCPVLKTVEGILGDFERKTVQHIQEWVKQKAKQVLQGQDKSEALRVCHLLYETQNEEVIKDAIGVNLRMDFSDMTLSPLDCAVLASVISCGELHDLNLSDTPLTTECIRRLAPVLNSCIAVRLISCGLTSACCSALSSVLSSPNSRMTYLGLNNNNLGDSGARQLSEGLRSDNYKLHTLGLRSCGLTSACCSALSSVLSSPNSRLKSLELNYNNVGDSGARQLCEGLKSHNCKLQGLGLENNPISESEKRNLRLLEGKLRRSGRLVYINTLEHQQW</sequence>
<dbReference type="InterPro" id="IPR013106">
    <property type="entry name" value="Ig_V-set"/>
</dbReference>
<keyword evidence="8 12" id="KW-0472">Membrane</keyword>
<dbReference type="Pfam" id="PF17776">
    <property type="entry name" value="NLRC4_HD2"/>
    <property type="match status" value="1"/>
</dbReference>
<keyword evidence="6" id="KW-0067">ATP-binding</keyword>
<dbReference type="Pfam" id="PF22705">
    <property type="entry name" value="C2-set_3"/>
    <property type="match status" value="1"/>
</dbReference>
<keyword evidence="3" id="KW-0963">Cytoplasm</keyword>
<dbReference type="GeneTree" id="ENSGT01150000287004"/>
<keyword evidence="13" id="KW-0732">Signal</keyword>
<dbReference type="PANTHER" id="PTHR45690">
    <property type="entry name" value="NACHT, LRR AND PYD DOMAINS-CONTAINING PROTEIN 12"/>
    <property type="match status" value="1"/>
</dbReference>
<dbReference type="InterPro" id="IPR053896">
    <property type="entry name" value="BTN3A2-like_Ig-C"/>
</dbReference>
<dbReference type="Proteomes" id="UP000694620">
    <property type="component" value="Unassembled WGS sequence"/>
</dbReference>
<evidence type="ECO:0000259" key="15">
    <source>
        <dbReference type="PROSITE" id="PS50837"/>
    </source>
</evidence>
<dbReference type="FunFam" id="2.60.40.10:FF:000208">
    <property type="entry name" value="Butyrophilin subfamily 1 member A1"/>
    <property type="match status" value="1"/>
</dbReference>
<comment type="subcellular location">
    <subcellularLocation>
        <location evidence="1">Inflammasome</location>
    </subcellularLocation>
    <subcellularLocation>
        <location evidence="2">Membrane</location>
    </subcellularLocation>
</comment>
<protein>
    <submittedName>
        <fullName evidence="16">NACHT, LRR and PYD domains-containing protein 3-like</fullName>
    </submittedName>
</protein>
<dbReference type="SUPFAM" id="SSF48726">
    <property type="entry name" value="Immunoglobulin"/>
    <property type="match status" value="1"/>
</dbReference>
<dbReference type="Gene3D" id="3.40.50.300">
    <property type="entry name" value="P-loop containing nucleotide triphosphate hydrolases"/>
    <property type="match status" value="1"/>
</dbReference>
<name>A0A8C4T099_ERPCA</name>
<evidence type="ECO:0000256" key="10">
    <source>
        <dbReference type="ARBA" id="ARBA00023233"/>
    </source>
</evidence>
<dbReference type="InterPro" id="IPR041267">
    <property type="entry name" value="NLRP_HD2"/>
</dbReference>
<keyword evidence="5" id="KW-0547">Nucleotide-binding</keyword>
<dbReference type="Gene3D" id="2.60.40.10">
    <property type="entry name" value="Immunoglobulins"/>
    <property type="match status" value="2"/>
</dbReference>
<dbReference type="SMART" id="SM00368">
    <property type="entry name" value="LRR_RI"/>
    <property type="match status" value="4"/>
</dbReference>
<feature type="transmembrane region" description="Helical" evidence="12">
    <location>
        <begin position="241"/>
        <end position="262"/>
    </location>
</feature>
<feature type="chain" id="PRO_5034984387" evidence="13">
    <location>
        <begin position="24"/>
        <end position="1151"/>
    </location>
</feature>
<dbReference type="InterPro" id="IPR013783">
    <property type="entry name" value="Ig-like_fold"/>
</dbReference>
<feature type="signal peptide" evidence="13">
    <location>
        <begin position="1"/>
        <end position="23"/>
    </location>
</feature>
<keyword evidence="11" id="KW-0393">Immunoglobulin domain</keyword>
<evidence type="ECO:0000256" key="9">
    <source>
        <dbReference type="ARBA" id="ARBA00023198"/>
    </source>
</evidence>
<dbReference type="InterPro" id="IPR050637">
    <property type="entry name" value="NLRP_innate_immun_reg"/>
</dbReference>
<feature type="domain" description="Ig-like" evidence="14">
    <location>
        <begin position="145"/>
        <end position="231"/>
    </location>
</feature>
<feature type="domain" description="NACHT" evidence="15">
    <location>
        <begin position="522"/>
        <end position="661"/>
    </location>
</feature>
<evidence type="ECO:0000256" key="6">
    <source>
        <dbReference type="ARBA" id="ARBA00022840"/>
    </source>
</evidence>
<accession>A0A8C4T099</accession>
<dbReference type="PROSITE" id="PS50835">
    <property type="entry name" value="IG_LIKE"/>
    <property type="match status" value="2"/>
</dbReference>
<organism evidence="16 17">
    <name type="scientific">Erpetoichthys calabaricus</name>
    <name type="common">Rope fish</name>
    <name type="synonym">Calamoichthys calabaricus</name>
    <dbReference type="NCBI Taxonomy" id="27687"/>
    <lineage>
        <taxon>Eukaryota</taxon>
        <taxon>Metazoa</taxon>
        <taxon>Chordata</taxon>
        <taxon>Craniata</taxon>
        <taxon>Vertebrata</taxon>
        <taxon>Euteleostomi</taxon>
        <taxon>Actinopterygii</taxon>
        <taxon>Polypteriformes</taxon>
        <taxon>Polypteridae</taxon>
        <taxon>Erpetoichthys</taxon>
    </lineage>
</organism>
<dbReference type="Pfam" id="PF07686">
    <property type="entry name" value="V-set"/>
    <property type="match status" value="1"/>
</dbReference>
<dbReference type="InterPro" id="IPR036179">
    <property type="entry name" value="Ig-like_dom_sf"/>
</dbReference>
<dbReference type="InterPro" id="IPR007110">
    <property type="entry name" value="Ig-like_dom"/>
</dbReference>
<evidence type="ECO:0000256" key="5">
    <source>
        <dbReference type="ARBA" id="ARBA00022741"/>
    </source>
</evidence>
<evidence type="ECO:0000259" key="14">
    <source>
        <dbReference type="PROSITE" id="PS50835"/>
    </source>
</evidence>
<evidence type="ECO:0000256" key="4">
    <source>
        <dbReference type="ARBA" id="ARBA00022737"/>
    </source>
</evidence>
<evidence type="ECO:0000256" key="13">
    <source>
        <dbReference type="SAM" id="SignalP"/>
    </source>
</evidence>
<dbReference type="InterPro" id="IPR007111">
    <property type="entry name" value="NACHT_NTPase"/>
</dbReference>
<dbReference type="SMART" id="SM00409">
    <property type="entry name" value="IG"/>
    <property type="match status" value="1"/>
</dbReference>